<dbReference type="Gene3D" id="2.40.420.20">
    <property type="match status" value="1"/>
</dbReference>
<feature type="transmembrane region" description="Helical" evidence="9">
    <location>
        <begin position="12"/>
        <end position="32"/>
    </location>
</feature>
<dbReference type="GO" id="GO:0016020">
    <property type="term" value="C:membrane"/>
    <property type="evidence" value="ECO:0007669"/>
    <property type="project" value="InterPro"/>
</dbReference>
<keyword evidence="7" id="KW-0175">Coiled coil</keyword>
<dbReference type="Gene3D" id="1.10.287.470">
    <property type="entry name" value="Helix hairpin bin"/>
    <property type="match status" value="1"/>
</dbReference>
<dbReference type="FunFam" id="2.40.30.170:FF:000010">
    <property type="entry name" value="Efflux RND transporter periplasmic adaptor subunit"/>
    <property type="match status" value="1"/>
</dbReference>
<keyword evidence="3" id="KW-0862">Zinc</keyword>
<evidence type="ECO:0000259" key="13">
    <source>
        <dbReference type="Pfam" id="PF25975"/>
    </source>
</evidence>
<dbReference type="InterPro" id="IPR006143">
    <property type="entry name" value="RND_pump_MFP"/>
</dbReference>
<evidence type="ECO:0000259" key="12">
    <source>
        <dbReference type="Pfam" id="PF25973"/>
    </source>
</evidence>
<dbReference type="OrthoDB" id="9768185at2"/>
<feature type="region of interest" description="Disordered" evidence="8">
    <location>
        <begin position="39"/>
        <end position="75"/>
    </location>
</feature>
<evidence type="ECO:0000256" key="8">
    <source>
        <dbReference type="SAM" id="MobiDB-lite"/>
    </source>
</evidence>
<proteinExistence type="inferred from homology"/>
<evidence type="ECO:0000313" key="14">
    <source>
        <dbReference type="EMBL" id="AWL03067.1"/>
    </source>
</evidence>
<feature type="coiled-coil region" evidence="7">
    <location>
        <begin position="184"/>
        <end position="218"/>
    </location>
</feature>
<dbReference type="InterPro" id="IPR058792">
    <property type="entry name" value="Beta-barrel_RND_2"/>
</dbReference>
<evidence type="ECO:0000256" key="5">
    <source>
        <dbReference type="ARBA" id="ARBA00043263"/>
    </source>
</evidence>
<evidence type="ECO:0000259" key="10">
    <source>
        <dbReference type="Pfam" id="PF25893"/>
    </source>
</evidence>
<dbReference type="EMBL" id="CP029343">
    <property type="protein sequence ID" value="AWL03067.1"/>
    <property type="molecule type" value="Genomic_DNA"/>
</dbReference>
<organism evidence="14 15">
    <name type="scientific">Massilia oculi</name>
    <dbReference type="NCBI Taxonomy" id="945844"/>
    <lineage>
        <taxon>Bacteria</taxon>
        <taxon>Pseudomonadati</taxon>
        <taxon>Pseudomonadota</taxon>
        <taxon>Betaproteobacteria</taxon>
        <taxon>Burkholderiales</taxon>
        <taxon>Oxalobacteraceae</taxon>
        <taxon>Telluria group</taxon>
        <taxon>Massilia</taxon>
    </lineage>
</organism>
<evidence type="ECO:0000256" key="3">
    <source>
        <dbReference type="ARBA" id="ARBA00022833"/>
    </source>
</evidence>
<evidence type="ECO:0000256" key="4">
    <source>
        <dbReference type="ARBA" id="ARBA00023285"/>
    </source>
</evidence>
<keyword evidence="9" id="KW-1133">Transmembrane helix</keyword>
<evidence type="ECO:0000256" key="6">
    <source>
        <dbReference type="ARBA" id="ARBA00058766"/>
    </source>
</evidence>
<sequence>MTPLQNHRKKNLPIIAAIVAVGVVLALAILFWNKGSAEGSAGEDAHGHAESGQKEGAKEAGGAGDERAEDEHKDEGVVKLPVMQAEKAGITTAVAGAATIENIVKLPGEVRVNDDLTAHVVPRLGGVAESVPAQLGQTVKKGQVLAVISSPELADLRSAASAAQVRLGLAKTIYEREKKLWEDRISAQQDFQQAEQALREAELTLQAARSKLAALEVGSGGGALNRYELRAPFDAVVVEKHITRGEAVQENTNVFVLTDLSRVWVDVAVTPKDLASVRSGATAVVSATGSDMKAVGKVSYVGSLVGAQSRAATARVVIDNPGGAWRPGLFVDVALVQGTKQAAVAIPADAIQTVEDKPVVFVVTEGGFRTQPIVAGISDGKGVEILKGLAAGTRYVNRGSFVLKAELGKGSAEHDH</sequence>
<dbReference type="Pfam" id="PF25893">
    <property type="entry name" value="HH_CzcB"/>
    <property type="match status" value="1"/>
</dbReference>
<dbReference type="InterPro" id="IPR058648">
    <property type="entry name" value="HH_CzcB-like"/>
</dbReference>
<evidence type="ECO:0000313" key="15">
    <source>
        <dbReference type="Proteomes" id="UP000245820"/>
    </source>
</evidence>
<feature type="domain" description="CzcB-like barrel-sandwich hybrid" evidence="12">
    <location>
        <begin position="117"/>
        <end position="259"/>
    </location>
</feature>
<protein>
    <submittedName>
        <fullName evidence="14">Efflux RND transporter periplasmic adaptor subunit</fullName>
    </submittedName>
</protein>
<evidence type="ECO:0000256" key="2">
    <source>
        <dbReference type="ARBA" id="ARBA00022448"/>
    </source>
</evidence>
<dbReference type="Pfam" id="PF25954">
    <property type="entry name" value="Beta-barrel_RND_2"/>
    <property type="match status" value="1"/>
</dbReference>
<name>A0A2S2DCK1_9BURK</name>
<evidence type="ECO:0000256" key="7">
    <source>
        <dbReference type="SAM" id="Coils"/>
    </source>
</evidence>
<dbReference type="GO" id="GO:0046686">
    <property type="term" value="P:response to cadmium ion"/>
    <property type="evidence" value="ECO:0007669"/>
    <property type="project" value="UniProtKB-KW"/>
</dbReference>
<comment type="similarity">
    <text evidence="1">Belongs to the membrane fusion protein (MFP) (TC 8.A.1) family.</text>
</comment>
<dbReference type="GO" id="GO:0015679">
    <property type="term" value="P:plasma membrane copper ion transport"/>
    <property type="evidence" value="ECO:0007669"/>
    <property type="project" value="TreeGrafter"/>
</dbReference>
<dbReference type="FunFam" id="2.40.420.20:FF:000006">
    <property type="entry name" value="RND family efflux transporter MFP subunit"/>
    <property type="match status" value="1"/>
</dbReference>
<feature type="domain" description="CzcB-like alpha-helical hairpin" evidence="10">
    <location>
        <begin position="155"/>
        <end position="214"/>
    </location>
</feature>
<evidence type="ECO:0000259" key="11">
    <source>
        <dbReference type="Pfam" id="PF25954"/>
    </source>
</evidence>
<dbReference type="InterPro" id="IPR051909">
    <property type="entry name" value="MFP_Cation_Efflux"/>
</dbReference>
<evidence type="ECO:0000256" key="9">
    <source>
        <dbReference type="SAM" id="Phobius"/>
    </source>
</evidence>
<dbReference type="NCBIfam" id="TIGR01730">
    <property type="entry name" value="RND_mfp"/>
    <property type="match status" value="1"/>
</dbReference>
<keyword evidence="5" id="KW-0105">Cadmium resistance</keyword>
<dbReference type="Pfam" id="PF25973">
    <property type="entry name" value="BSH_CzcB"/>
    <property type="match status" value="1"/>
</dbReference>
<evidence type="ECO:0000256" key="1">
    <source>
        <dbReference type="ARBA" id="ARBA00009477"/>
    </source>
</evidence>
<gene>
    <name evidence="14" type="ORF">DIR46_00380</name>
</gene>
<dbReference type="GO" id="GO:0046914">
    <property type="term" value="F:transition metal ion binding"/>
    <property type="evidence" value="ECO:0007669"/>
    <property type="project" value="TreeGrafter"/>
</dbReference>
<reference evidence="14 15" key="1">
    <citation type="submission" date="2018-05" db="EMBL/GenBank/DDBJ databases">
        <title>Complete genome sequence of Massilia oculi sp. nov. CCUG 43427T (=DSM 26321T), the type strain of M. oculi, and comparison with genome sequences of other Massilia strains.</title>
        <authorList>
            <person name="Zhu B."/>
        </authorList>
    </citation>
    <scope>NUCLEOTIDE SEQUENCE [LARGE SCALE GENOMIC DNA]</scope>
    <source>
        <strain evidence="14 15">CCUG 43427</strain>
    </source>
</reference>
<dbReference type="PANTHER" id="PTHR30097">
    <property type="entry name" value="CATION EFFLUX SYSTEM PROTEIN CUSB"/>
    <property type="match status" value="1"/>
</dbReference>
<dbReference type="GO" id="GO:0030288">
    <property type="term" value="C:outer membrane-bounded periplasmic space"/>
    <property type="evidence" value="ECO:0007669"/>
    <property type="project" value="TreeGrafter"/>
</dbReference>
<dbReference type="Pfam" id="PF25975">
    <property type="entry name" value="CzcB_C"/>
    <property type="match status" value="1"/>
</dbReference>
<dbReference type="Gene3D" id="2.40.30.170">
    <property type="match status" value="1"/>
</dbReference>
<dbReference type="GO" id="GO:0060003">
    <property type="term" value="P:copper ion export"/>
    <property type="evidence" value="ECO:0007669"/>
    <property type="project" value="TreeGrafter"/>
</dbReference>
<dbReference type="RefSeq" id="WP_005670929.1">
    <property type="nucleotide sequence ID" value="NZ_CP029343.1"/>
</dbReference>
<keyword evidence="4" id="KW-0170">Cobalt</keyword>
<keyword evidence="2" id="KW-0813">Transport</keyword>
<dbReference type="KEGG" id="mtim:DIR46_00380"/>
<dbReference type="InterPro" id="IPR058647">
    <property type="entry name" value="BSH_CzcB-like"/>
</dbReference>
<keyword evidence="9" id="KW-0472">Membrane</keyword>
<feature type="compositionally biased region" description="Basic and acidic residues" evidence="8">
    <location>
        <begin position="43"/>
        <end position="75"/>
    </location>
</feature>
<feature type="domain" description="CzcB-like C-terminal circularly permuted SH3-like" evidence="13">
    <location>
        <begin position="344"/>
        <end position="404"/>
    </location>
</feature>
<accession>A0A2S2DCK1</accession>
<dbReference type="PANTHER" id="PTHR30097:SF4">
    <property type="entry name" value="SLR6042 PROTEIN"/>
    <property type="match status" value="1"/>
</dbReference>
<dbReference type="SUPFAM" id="SSF111369">
    <property type="entry name" value="HlyD-like secretion proteins"/>
    <property type="match status" value="1"/>
</dbReference>
<dbReference type="GO" id="GO:0022857">
    <property type="term" value="F:transmembrane transporter activity"/>
    <property type="evidence" value="ECO:0007669"/>
    <property type="project" value="InterPro"/>
</dbReference>
<dbReference type="AlphaFoldDB" id="A0A2S2DCK1"/>
<dbReference type="Gene3D" id="2.40.50.100">
    <property type="match status" value="1"/>
</dbReference>
<keyword evidence="15" id="KW-1185">Reference proteome</keyword>
<comment type="function">
    <text evidence="6">CzcA and CzcB together would act in zinc efflux nearly as effectively as the complete czc efflux system (CzcABC). The CzcB protein is thought to funnel zinc cations to the CzcA transport protein.</text>
</comment>
<keyword evidence="9" id="KW-0812">Transmembrane</keyword>
<dbReference type="InterPro" id="IPR058649">
    <property type="entry name" value="CzcB_C"/>
</dbReference>
<feature type="domain" description="CusB-like beta-barrel" evidence="11">
    <location>
        <begin position="262"/>
        <end position="337"/>
    </location>
</feature>
<dbReference type="Proteomes" id="UP000245820">
    <property type="component" value="Chromosome"/>
</dbReference>